<dbReference type="GO" id="GO:0008115">
    <property type="term" value="F:sarcosine oxidase activity"/>
    <property type="evidence" value="ECO:0007669"/>
    <property type="project" value="TreeGrafter"/>
</dbReference>
<dbReference type="AlphaFoldDB" id="A0A9P6WM60"/>
<comment type="cofactor">
    <cofactor evidence="1">
        <name>FAD</name>
        <dbReference type="ChEBI" id="CHEBI:57692"/>
    </cofactor>
</comment>
<reference evidence="7" key="1">
    <citation type="submission" date="2020-11" db="EMBL/GenBank/DDBJ databases">
        <title>Kefir isolates.</title>
        <authorList>
            <person name="Marcisauskas S."/>
            <person name="Kim Y."/>
            <person name="Blasche S."/>
        </authorList>
    </citation>
    <scope>NUCLEOTIDE SEQUENCE</scope>
    <source>
        <strain evidence="7">Olga-1</strain>
    </source>
</reference>
<comment type="caution">
    <text evidence="7">The sequence shown here is derived from an EMBL/GenBank/DDBJ whole genome shotgun (WGS) entry which is preliminary data.</text>
</comment>
<dbReference type="Pfam" id="PF11951">
    <property type="entry name" value="Fungal_trans_2"/>
    <property type="match status" value="1"/>
</dbReference>
<keyword evidence="8" id="KW-1185">Reference proteome</keyword>
<evidence type="ECO:0000256" key="5">
    <source>
        <dbReference type="ARBA" id="ARBA00023002"/>
    </source>
</evidence>
<dbReference type="PANTHER" id="PTHR10961">
    <property type="entry name" value="PEROXISOMAL SARCOSINE OXIDASE"/>
    <property type="match status" value="1"/>
</dbReference>
<dbReference type="EMBL" id="PUHW01000132">
    <property type="protein sequence ID" value="KAG0688672.1"/>
    <property type="molecule type" value="Genomic_DNA"/>
</dbReference>
<sequence length="1107" mass="127648">MTSIDKNSKIILVGSGVFGLSNALHLASNGYTDITVFDRLDLENQNFTLLKGADTASADINKVFRVQYAEKKHYQDLAFQAFEIWQKWNRDINLLPPKEAKKYTDLRLLDLCGMLRLDDMIGWEEKASRDNYKKEKLSSLRFDINNEEDINRAKACGYGSKVDFALKLKEKIPQLEGAFDSISGVLYASRCLQYACYLCKSMGVKFILGGAKGTFKEYIYQGEDTIKGIITEDKKKYYADLVVINSGPWSTKLVPELDGINEASAGNILTAKIPANRKDLLIKYSSKNFPMLGWKTGHSREHDYLGGMFMFPCMEPEGYMKIIVRQTKYTNPEVMNDRVVSIPKTSNSSPPFKYLTKHIVKQVEEWLNIFFPDLIDLEWKSTILWYTDTINNDYIYDFVPGKKGLFVACGGSGHAFKMLPVLGQFLVDKIEGRENFYTKLFAWRYPVNFSKDPNGLKEGLAGDRVYAKQNISTPKDYKFKKLGTKCIFQDEILEFNVSKGKLQKKKNNLKLINYHNCNEHNQLLVNQNPPKIPTQINTPLQNKFFCIGHIYPKLFVPSCESVQNTEIPMINDDPTQIDVYNKDMVIFNNFSLSSYVLSSIRIKSIDEKNNIENDRNMLERLANSDLRNEFIKFFRKNNISILEAKSKPKDNHIKSIDEINLYIDFNNLKNILMIEEAAITVDSKNRKFINLPHFIDAELANKLFDYFCLTCTEEYTKTPNTKISMLSVCLPLILGNLTILKVVLLYSYYHKLQANKNDESLLKIFFEMKQLHLNTLNELSKRLEFYSSVSCDHSIFCVLLFLNIEIINGARGSLWNKLQILAQSMISIRGGSRELCKTLTGECLMKLLLNLLCTDVNSEGLSVSFGINDFKYVCEYNKENEFYDNVSNKSSWSLMNFKNFTQLYFHVSILKSLMNPSLGLENNYSKNVENLINIDYESICNSNIERIMLEASLLEMDIKSMSFEDYDNPTLNQIQSKFATKACLLFLYQTLYRQAPISPQSLLLLKSLKNDVAIIFEKFKCLLPEDYDKTPFFILPLFCYGVDLVGKENRISFINNLTEIYHMLNRQMIKSAIDLVKLVWKMNRNGVNFIDWKYVSETEEIYISFCC</sequence>
<evidence type="ECO:0000256" key="1">
    <source>
        <dbReference type="ARBA" id="ARBA00001974"/>
    </source>
</evidence>
<dbReference type="Gene3D" id="3.30.9.10">
    <property type="entry name" value="D-Amino Acid Oxidase, subunit A, domain 2"/>
    <property type="match status" value="1"/>
</dbReference>
<evidence type="ECO:0000256" key="4">
    <source>
        <dbReference type="ARBA" id="ARBA00022827"/>
    </source>
</evidence>
<dbReference type="SUPFAM" id="SSF51905">
    <property type="entry name" value="FAD/NAD(P)-binding domain"/>
    <property type="match status" value="1"/>
</dbReference>
<accession>A0A9P6WM60</accession>
<dbReference type="Pfam" id="PF01266">
    <property type="entry name" value="DAO"/>
    <property type="match status" value="1"/>
</dbReference>
<dbReference type="InterPro" id="IPR006076">
    <property type="entry name" value="FAD-dep_OxRdtase"/>
</dbReference>
<proteinExistence type="inferred from homology"/>
<dbReference type="GO" id="GO:0050660">
    <property type="term" value="F:flavin adenine dinucleotide binding"/>
    <property type="evidence" value="ECO:0007669"/>
    <property type="project" value="InterPro"/>
</dbReference>
<dbReference type="InterPro" id="IPR021858">
    <property type="entry name" value="Fun_TF"/>
</dbReference>
<organism evidence="7 8">
    <name type="scientific">Pichia californica</name>
    <dbReference type="NCBI Taxonomy" id="460514"/>
    <lineage>
        <taxon>Eukaryota</taxon>
        <taxon>Fungi</taxon>
        <taxon>Dikarya</taxon>
        <taxon>Ascomycota</taxon>
        <taxon>Saccharomycotina</taxon>
        <taxon>Pichiomycetes</taxon>
        <taxon>Pichiales</taxon>
        <taxon>Pichiaceae</taxon>
        <taxon>Pichia</taxon>
    </lineage>
</organism>
<dbReference type="InterPro" id="IPR045170">
    <property type="entry name" value="MTOX"/>
</dbReference>
<dbReference type="Gene3D" id="3.50.50.60">
    <property type="entry name" value="FAD/NAD(P)-binding domain"/>
    <property type="match status" value="1"/>
</dbReference>
<name>A0A9P6WM60_9ASCO</name>
<comment type="similarity">
    <text evidence="2">Belongs to the MSOX/MTOX family.</text>
</comment>
<evidence type="ECO:0000313" key="7">
    <source>
        <dbReference type="EMBL" id="KAG0688672.1"/>
    </source>
</evidence>
<gene>
    <name evidence="7" type="ORF">C6P40_000685</name>
</gene>
<keyword evidence="4" id="KW-0274">FAD</keyword>
<evidence type="ECO:0000256" key="3">
    <source>
        <dbReference type="ARBA" id="ARBA00022630"/>
    </source>
</evidence>
<feature type="domain" description="FAD dependent oxidoreductase" evidence="6">
    <location>
        <begin position="10"/>
        <end position="428"/>
    </location>
</feature>
<evidence type="ECO:0000313" key="8">
    <source>
        <dbReference type="Proteomes" id="UP000697127"/>
    </source>
</evidence>
<keyword evidence="5" id="KW-0560">Oxidoreductase</keyword>
<dbReference type="PANTHER" id="PTHR10961:SF15">
    <property type="entry name" value="FAD DEPENDENT OXIDOREDUCTASE DOMAIN-CONTAINING PROTEIN"/>
    <property type="match status" value="1"/>
</dbReference>
<evidence type="ECO:0000256" key="2">
    <source>
        <dbReference type="ARBA" id="ARBA00010989"/>
    </source>
</evidence>
<protein>
    <recommendedName>
        <fullName evidence="6">FAD dependent oxidoreductase domain-containing protein</fullName>
    </recommendedName>
</protein>
<evidence type="ECO:0000259" key="6">
    <source>
        <dbReference type="Pfam" id="PF01266"/>
    </source>
</evidence>
<keyword evidence="3" id="KW-0285">Flavoprotein</keyword>
<dbReference type="Proteomes" id="UP000697127">
    <property type="component" value="Unassembled WGS sequence"/>
</dbReference>
<dbReference type="InterPro" id="IPR036188">
    <property type="entry name" value="FAD/NAD-bd_sf"/>
</dbReference>